<protein>
    <submittedName>
        <fullName evidence="1">6-bladed beta-propeller</fullName>
    </submittedName>
</protein>
<name>A0AAP2G4E9_9BACT</name>
<dbReference type="RefSeq" id="WP_213944852.1">
    <property type="nucleotide sequence ID" value="NZ_JAHCMY010000003.1"/>
</dbReference>
<dbReference type="Pfam" id="PF17170">
    <property type="entry name" value="DUF5128"/>
    <property type="match status" value="1"/>
</dbReference>
<proteinExistence type="predicted"/>
<comment type="caution">
    <text evidence="1">The sequence shown here is derived from an EMBL/GenBank/DDBJ whole genome shotgun (WGS) entry which is preliminary data.</text>
</comment>
<evidence type="ECO:0000313" key="1">
    <source>
        <dbReference type="EMBL" id="MBS9523986.1"/>
    </source>
</evidence>
<keyword evidence="2" id="KW-1185">Reference proteome</keyword>
<dbReference type="AlphaFoldDB" id="A0AAP2G4E9"/>
<accession>A0AAP2G4E9</accession>
<gene>
    <name evidence="1" type="ORF">KI659_08155</name>
</gene>
<evidence type="ECO:0000313" key="2">
    <source>
        <dbReference type="Proteomes" id="UP001319104"/>
    </source>
</evidence>
<sequence length="363" mass="41683">MKKSLVLLLLVFQFSCRHSDDCLVATLDRRPSIDSLSAYIEIIDVLELELPENTTIGDVKAVEFIKSNTLIHQNGVISSLMLFDDKGKFIKELNKLGAGPGEYFDIDFFLATNDKLILYDRHSMKFLDFDIESFEFLSERKSEYYFIGGYSSNDTGGLFLVSDSDIDNDWYEGYIFSDKNGNIINKINAFPASIEGFNSFNISTINGSSYFSEPFSDKVFLIDSDNLLNRVCLDFGKKRISERVFSMKEAYDFYDLLDEGNYFFAVHNFNFNEQLYSFNYYEGSPENVRLGIMDKNGGSLRVFSPKSRVEELLYRPLSVRDGFNRAVLLPGEYDRELLKELDIQLAAVNLDNPLLITYEFKLP</sequence>
<organism evidence="1 2">
    <name type="scientific">Litoribacter ruber</name>
    <dbReference type="NCBI Taxonomy" id="702568"/>
    <lineage>
        <taxon>Bacteria</taxon>
        <taxon>Pseudomonadati</taxon>
        <taxon>Bacteroidota</taxon>
        <taxon>Cytophagia</taxon>
        <taxon>Cytophagales</taxon>
        <taxon>Cyclobacteriaceae</taxon>
        <taxon>Litoribacter</taxon>
    </lineage>
</organism>
<dbReference type="Proteomes" id="UP001319104">
    <property type="component" value="Unassembled WGS sequence"/>
</dbReference>
<reference evidence="1 2" key="1">
    <citation type="submission" date="2021-05" db="EMBL/GenBank/DDBJ databases">
        <authorList>
            <person name="Zhang Z.D."/>
            <person name="Osman G."/>
        </authorList>
    </citation>
    <scope>NUCLEOTIDE SEQUENCE [LARGE SCALE GENOMIC DNA]</scope>
    <source>
        <strain evidence="1 2">KCTC 32217</strain>
    </source>
</reference>
<dbReference type="EMBL" id="JAHCMY010000003">
    <property type="protein sequence ID" value="MBS9523986.1"/>
    <property type="molecule type" value="Genomic_DNA"/>
</dbReference>